<dbReference type="HOGENOM" id="CLU_1587704_0_0_1"/>
<accession>A0A0C3QBG3</accession>
<reference evidence="1 2" key="1">
    <citation type="submission" date="2014-04" db="EMBL/GenBank/DDBJ databases">
        <authorList>
            <consortium name="DOE Joint Genome Institute"/>
            <person name="Kuo A."/>
            <person name="Girlanda M."/>
            <person name="Perotto S."/>
            <person name="Kohler A."/>
            <person name="Nagy L.G."/>
            <person name="Floudas D."/>
            <person name="Copeland A."/>
            <person name="Barry K.W."/>
            <person name="Cichocki N."/>
            <person name="Veneault-Fourrey C."/>
            <person name="LaButti K."/>
            <person name="Lindquist E.A."/>
            <person name="Lipzen A."/>
            <person name="Lundell T."/>
            <person name="Morin E."/>
            <person name="Murat C."/>
            <person name="Sun H."/>
            <person name="Tunlid A."/>
            <person name="Henrissat B."/>
            <person name="Grigoriev I.V."/>
            <person name="Hibbett D.S."/>
            <person name="Martin F."/>
            <person name="Nordberg H.P."/>
            <person name="Cantor M.N."/>
            <person name="Hua S.X."/>
        </authorList>
    </citation>
    <scope>NUCLEOTIDE SEQUENCE [LARGE SCALE GENOMIC DNA]</scope>
    <source>
        <strain evidence="1 2">MUT 4182</strain>
    </source>
</reference>
<keyword evidence="2" id="KW-1185">Reference proteome</keyword>
<evidence type="ECO:0000313" key="1">
    <source>
        <dbReference type="EMBL" id="KIO21704.1"/>
    </source>
</evidence>
<reference evidence="2" key="2">
    <citation type="submission" date="2015-01" db="EMBL/GenBank/DDBJ databases">
        <title>Evolutionary Origins and Diversification of the Mycorrhizal Mutualists.</title>
        <authorList>
            <consortium name="DOE Joint Genome Institute"/>
            <consortium name="Mycorrhizal Genomics Consortium"/>
            <person name="Kohler A."/>
            <person name="Kuo A."/>
            <person name="Nagy L.G."/>
            <person name="Floudas D."/>
            <person name="Copeland A."/>
            <person name="Barry K.W."/>
            <person name="Cichocki N."/>
            <person name="Veneault-Fourrey C."/>
            <person name="LaButti K."/>
            <person name="Lindquist E.A."/>
            <person name="Lipzen A."/>
            <person name="Lundell T."/>
            <person name="Morin E."/>
            <person name="Murat C."/>
            <person name="Riley R."/>
            <person name="Ohm R."/>
            <person name="Sun H."/>
            <person name="Tunlid A."/>
            <person name="Henrissat B."/>
            <person name="Grigoriev I.V."/>
            <person name="Hibbett D.S."/>
            <person name="Martin F."/>
        </authorList>
    </citation>
    <scope>NUCLEOTIDE SEQUENCE [LARGE SCALE GENOMIC DNA]</scope>
    <source>
        <strain evidence="2">MUT 4182</strain>
    </source>
</reference>
<dbReference type="AlphaFoldDB" id="A0A0C3QBG3"/>
<protein>
    <submittedName>
        <fullName evidence="1">Uncharacterized protein</fullName>
    </submittedName>
</protein>
<dbReference type="Proteomes" id="UP000054248">
    <property type="component" value="Unassembled WGS sequence"/>
</dbReference>
<dbReference type="EMBL" id="KN823130">
    <property type="protein sequence ID" value="KIO21704.1"/>
    <property type="molecule type" value="Genomic_DNA"/>
</dbReference>
<dbReference type="OrthoDB" id="2586076at2759"/>
<gene>
    <name evidence="1" type="ORF">M407DRAFT_123876</name>
</gene>
<proteinExistence type="predicted"/>
<name>A0A0C3QBG3_9AGAM</name>
<organism evidence="1 2">
    <name type="scientific">Tulasnella calospora MUT 4182</name>
    <dbReference type="NCBI Taxonomy" id="1051891"/>
    <lineage>
        <taxon>Eukaryota</taxon>
        <taxon>Fungi</taxon>
        <taxon>Dikarya</taxon>
        <taxon>Basidiomycota</taxon>
        <taxon>Agaricomycotina</taxon>
        <taxon>Agaricomycetes</taxon>
        <taxon>Cantharellales</taxon>
        <taxon>Tulasnellaceae</taxon>
        <taxon>Tulasnella</taxon>
    </lineage>
</organism>
<evidence type="ECO:0000313" key="2">
    <source>
        <dbReference type="Proteomes" id="UP000054248"/>
    </source>
</evidence>
<sequence length="168" mass="18240">MIERVIGRGAVWKVEPNEDRPGWEATGCIEGTKKGSETSWCLGSFVECSYVVRTTINLPPPLHAPAASLPPLSPTSRPSGFTLSLVRSSSSATSRNKVQPSITYRHDEPIHLCTDEVEVFEVEADDAWERPAVGLLPNAVVVSGQQTLSRSKGKRLLKRVCSGLNLVS</sequence>